<sequence length="146" mass="17076">AAANRKVLERNYTDLFSITTHRQTSARLRFMIQDVMDLRKANWVARRAEAKPTTIDEIHEQERLKREQQERDQERDKALRRESNRGGNNSYGHNSQQYTGGRGSGMKQQSNRADDEQSGNRFNVNSVRQLQKIDRRNEGPLVKYIS</sequence>
<proteinExistence type="predicted"/>
<name>A0A8S3K1Q1_9BILA</name>
<feature type="compositionally biased region" description="Polar residues" evidence="1">
    <location>
        <begin position="119"/>
        <end position="129"/>
    </location>
</feature>
<feature type="non-terminal residue" evidence="2">
    <location>
        <position position="1"/>
    </location>
</feature>
<dbReference type="SUPFAM" id="SSF48371">
    <property type="entry name" value="ARM repeat"/>
    <property type="match status" value="1"/>
</dbReference>
<feature type="region of interest" description="Disordered" evidence="1">
    <location>
        <begin position="47"/>
        <end position="131"/>
    </location>
</feature>
<dbReference type="InterPro" id="IPR016024">
    <property type="entry name" value="ARM-type_fold"/>
</dbReference>
<dbReference type="GO" id="GO:0003743">
    <property type="term" value="F:translation initiation factor activity"/>
    <property type="evidence" value="ECO:0007669"/>
    <property type="project" value="TreeGrafter"/>
</dbReference>
<feature type="compositionally biased region" description="Basic and acidic residues" evidence="1">
    <location>
        <begin position="47"/>
        <end position="84"/>
    </location>
</feature>
<dbReference type="Gene3D" id="1.25.40.180">
    <property type="match status" value="1"/>
</dbReference>
<dbReference type="Proteomes" id="UP000676336">
    <property type="component" value="Unassembled WGS sequence"/>
</dbReference>
<organism evidence="2 3">
    <name type="scientific">Rotaria magnacalcarata</name>
    <dbReference type="NCBI Taxonomy" id="392030"/>
    <lineage>
        <taxon>Eukaryota</taxon>
        <taxon>Metazoa</taxon>
        <taxon>Spiralia</taxon>
        <taxon>Gnathifera</taxon>
        <taxon>Rotifera</taxon>
        <taxon>Eurotatoria</taxon>
        <taxon>Bdelloidea</taxon>
        <taxon>Philodinida</taxon>
        <taxon>Philodinidae</taxon>
        <taxon>Rotaria</taxon>
    </lineage>
</organism>
<dbReference type="PANTHER" id="PTHR23253">
    <property type="entry name" value="EUKARYOTIC TRANSLATION INITIATION FACTOR 4 GAMMA"/>
    <property type="match status" value="1"/>
</dbReference>
<reference evidence="2" key="1">
    <citation type="submission" date="2021-02" db="EMBL/GenBank/DDBJ databases">
        <authorList>
            <person name="Nowell W R."/>
        </authorList>
    </citation>
    <scope>NUCLEOTIDE SEQUENCE</scope>
</reference>
<dbReference type="GO" id="GO:0003729">
    <property type="term" value="F:mRNA binding"/>
    <property type="evidence" value="ECO:0007669"/>
    <property type="project" value="TreeGrafter"/>
</dbReference>
<dbReference type="EMBL" id="CAJOBI010353950">
    <property type="protein sequence ID" value="CAF5222873.1"/>
    <property type="molecule type" value="Genomic_DNA"/>
</dbReference>
<evidence type="ECO:0000313" key="3">
    <source>
        <dbReference type="Proteomes" id="UP000676336"/>
    </source>
</evidence>
<evidence type="ECO:0000256" key="1">
    <source>
        <dbReference type="SAM" id="MobiDB-lite"/>
    </source>
</evidence>
<dbReference type="AlphaFoldDB" id="A0A8S3K1Q1"/>
<comment type="caution">
    <text evidence="2">The sequence shown here is derived from an EMBL/GenBank/DDBJ whole genome shotgun (WGS) entry which is preliminary data.</text>
</comment>
<protein>
    <submittedName>
        <fullName evidence="2">Uncharacterized protein</fullName>
    </submittedName>
</protein>
<feature type="compositionally biased region" description="Polar residues" evidence="1">
    <location>
        <begin position="85"/>
        <end position="99"/>
    </location>
</feature>
<gene>
    <name evidence="2" type="ORF">SMN809_LOCUS83045</name>
</gene>
<accession>A0A8S3K1Q1</accession>
<dbReference type="GO" id="GO:0016281">
    <property type="term" value="C:eukaryotic translation initiation factor 4F complex"/>
    <property type="evidence" value="ECO:0007669"/>
    <property type="project" value="TreeGrafter"/>
</dbReference>
<evidence type="ECO:0000313" key="2">
    <source>
        <dbReference type="EMBL" id="CAF5222873.1"/>
    </source>
</evidence>
<dbReference type="PANTHER" id="PTHR23253:SF78">
    <property type="entry name" value="EUKARYOTIC TRANSLATION INITIATION FACTOR 4G1, ISOFORM B-RELATED"/>
    <property type="match status" value="1"/>
</dbReference>